<sequence length="141" mass="15752">MRTILIFISAIFLLAGCENSTTDPVLSQLNGQWKLVKIGVGFPMPNGPTELSPDYEEILEFNSQKSSFTRSKDGKVVEKSDVSFMADNNASQLRGDLVFEDSKTYSPMWFTETPKYLVLYQSAPIGATLADGNSFFYEKIK</sequence>
<keyword evidence="2" id="KW-1185">Reference proteome</keyword>
<evidence type="ECO:0008006" key="3">
    <source>
        <dbReference type="Google" id="ProtNLM"/>
    </source>
</evidence>
<name>A0ABW5J998_9BACT</name>
<organism evidence="1 2">
    <name type="scientific">Emticicia soli</name>
    <dbReference type="NCBI Taxonomy" id="2027878"/>
    <lineage>
        <taxon>Bacteria</taxon>
        <taxon>Pseudomonadati</taxon>
        <taxon>Bacteroidota</taxon>
        <taxon>Cytophagia</taxon>
        <taxon>Cytophagales</taxon>
        <taxon>Leadbetterellaceae</taxon>
        <taxon>Emticicia</taxon>
    </lineage>
</organism>
<dbReference type="Proteomes" id="UP001597510">
    <property type="component" value="Unassembled WGS sequence"/>
</dbReference>
<protein>
    <recommendedName>
        <fullName evidence="3">Lipocalin-like domain-containing protein</fullName>
    </recommendedName>
</protein>
<evidence type="ECO:0000313" key="1">
    <source>
        <dbReference type="EMBL" id="MFD2522391.1"/>
    </source>
</evidence>
<dbReference type="RefSeq" id="WP_340234655.1">
    <property type="nucleotide sequence ID" value="NZ_JBBEWC010000002.1"/>
</dbReference>
<dbReference type="PROSITE" id="PS51257">
    <property type="entry name" value="PROKAR_LIPOPROTEIN"/>
    <property type="match status" value="1"/>
</dbReference>
<evidence type="ECO:0000313" key="2">
    <source>
        <dbReference type="Proteomes" id="UP001597510"/>
    </source>
</evidence>
<gene>
    <name evidence="1" type="ORF">ACFSR2_15950</name>
</gene>
<dbReference type="EMBL" id="JBHULC010000018">
    <property type="protein sequence ID" value="MFD2522391.1"/>
    <property type="molecule type" value="Genomic_DNA"/>
</dbReference>
<proteinExistence type="predicted"/>
<reference evidence="2" key="1">
    <citation type="journal article" date="2019" name="Int. J. Syst. Evol. Microbiol.">
        <title>The Global Catalogue of Microorganisms (GCM) 10K type strain sequencing project: providing services to taxonomists for standard genome sequencing and annotation.</title>
        <authorList>
            <consortium name="The Broad Institute Genomics Platform"/>
            <consortium name="The Broad Institute Genome Sequencing Center for Infectious Disease"/>
            <person name="Wu L."/>
            <person name="Ma J."/>
        </authorList>
    </citation>
    <scope>NUCLEOTIDE SEQUENCE [LARGE SCALE GENOMIC DNA]</scope>
    <source>
        <strain evidence="2">KCTC 52344</strain>
    </source>
</reference>
<comment type="caution">
    <text evidence="1">The sequence shown here is derived from an EMBL/GenBank/DDBJ whole genome shotgun (WGS) entry which is preliminary data.</text>
</comment>
<accession>A0ABW5J998</accession>